<evidence type="ECO:0000256" key="3">
    <source>
        <dbReference type="ARBA" id="ARBA00022448"/>
    </source>
</evidence>
<evidence type="ECO:0000259" key="9">
    <source>
        <dbReference type="PROSITE" id="PS50850"/>
    </source>
</evidence>
<evidence type="ECO:0000313" key="10">
    <source>
        <dbReference type="EMBL" id="EKF74955.1"/>
    </source>
</evidence>
<feature type="transmembrane region" description="Helical" evidence="8">
    <location>
        <begin position="61"/>
        <end position="82"/>
    </location>
</feature>
<evidence type="ECO:0000256" key="7">
    <source>
        <dbReference type="ARBA" id="ARBA00023136"/>
    </source>
</evidence>
<dbReference type="Gene3D" id="1.20.1720.10">
    <property type="entry name" value="Multidrug resistance protein D"/>
    <property type="match status" value="1"/>
</dbReference>
<evidence type="ECO:0000256" key="6">
    <source>
        <dbReference type="ARBA" id="ARBA00022989"/>
    </source>
</evidence>
<dbReference type="GO" id="GO:0022857">
    <property type="term" value="F:transmembrane transporter activity"/>
    <property type="evidence" value="ECO:0007669"/>
    <property type="project" value="InterPro"/>
</dbReference>
<keyword evidence="7 8" id="KW-0472">Membrane</keyword>
<gene>
    <name evidence="10" type="ORF">A11A3_05861</name>
</gene>
<sequence>MASVEAQVEALFARHGPGYRWLVTTTVMLGTMSVVLASTIINVAIPAIMAEFRLAQDQVHWLATGFLAAMTVGMLLNAWCIHCFGARRCYLVAMALFIVVSLAGALSQHFSLLVATRVAQGVLAGLIQPLAMITIFQVFPLNRRGQAMGIYGLGVVLGPAIAPAIGGVLVDSVSWRAVFLVVLPACGIGMLMAGRFLPGKDAQGNAPRLDVAGLLLLSVAVTAILWVMASGYRRGWQDGPWRVALAAGLLAAVGFILRQRHCRYPLMNLAVFRHPGFAGSFLMSMVIGAGVFASTYITPLYFQQVLGESAARAGLMLMPAGLAMAFTFPLAGHLTDRMSEIALMAAGMVLFVLNMALMAGASLSSAAVWLVLWTLLGRIGLGLMMPPSSTGALGLLPPALIPQGAGIFNFGRQIGGALGVNLCALCIQFFSDRYRHADPLASSALAYEAGFDNAFCFLLLVFLLACLPLMAMARGQKKGRVSNE</sequence>
<feature type="transmembrane region" description="Helical" evidence="8">
    <location>
        <begin position="451"/>
        <end position="473"/>
    </location>
</feature>
<evidence type="ECO:0000313" key="11">
    <source>
        <dbReference type="Proteomes" id="UP000010164"/>
    </source>
</evidence>
<dbReference type="PROSITE" id="PS50850">
    <property type="entry name" value="MFS"/>
    <property type="match status" value="1"/>
</dbReference>
<dbReference type="InterPro" id="IPR004638">
    <property type="entry name" value="EmrB-like"/>
</dbReference>
<feature type="domain" description="Major facilitator superfamily (MFS) profile" evidence="9">
    <location>
        <begin position="23"/>
        <end position="477"/>
    </location>
</feature>
<comment type="caution">
    <text evidence="10">The sequence shown here is derived from an EMBL/GenBank/DDBJ whole genome shotgun (WGS) entry which is preliminary data.</text>
</comment>
<dbReference type="SUPFAM" id="SSF103473">
    <property type="entry name" value="MFS general substrate transporter"/>
    <property type="match status" value="1"/>
</dbReference>
<feature type="transmembrane region" description="Helical" evidence="8">
    <location>
        <begin position="379"/>
        <end position="401"/>
    </location>
</feature>
<dbReference type="eggNOG" id="COG2814">
    <property type="taxonomic scope" value="Bacteria"/>
</dbReference>
<feature type="transmembrane region" description="Helical" evidence="8">
    <location>
        <begin position="150"/>
        <end position="169"/>
    </location>
</feature>
<dbReference type="OrthoDB" id="9812221at2"/>
<evidence type="ECO:0000256" key="4">
    <source>
        <dbReference type="ARBA" id="ARBA00022475"/>
    </source>
</evidence>
<keyword evidence="11" id="KW-1185">Reference proteome</keyword>
<dbReference type="InterPro" id="IPR036259">
    <property type="entry name" value="MFS_trans_sf"/>
</dbReference>
<dbReference type="Proteomes" id="UP000010164">
    <property type="component" value="Unassembled WGS sequence"/>
</dbReference>
<organism evidence="10 11">
    <name type="scientific">Alcanivorax hongdengensis A-11-3</name>
    <dbReference type="NCBI Taxonomy" id="1177179"/>
    <lineage>
        <taxon>Bacteria</taxon>
        <taxon>Pseudomonadati</taxon>
        <taxon>Pseudomonadota</taxon>
        <taxon>Gammaproteobacteria</taxon>
        <taxon>Oceanospirillales</taxon>
        <taxon>Alcanivoracaceae</taxon>
        <taxon>Alcanivorax</taxon>
    </lineage>
</organism>
<feature type="transmembrane region" description="Helical" evidence="8">
    <location>
        <begin position="277"/>
        <end position="297"/>
    </location>
</feature>
<dbReference type="EMBL" id="AMRJ01000006">
    <property type="protein sequence ID" value="EKF74955.1"/>
    <property type="molecule type" value="Genomic_DNA"/>
</dbReference>
<dbReference type="AlphaFoldDB" id="L0WGM2"/>
<keyword evidence="4" id="KW-1003">Cell membrane</keyword>
<protein>
    <submittedName>
        <fullName evidence="10">EmrB/QacA family drug resistance transporter</fullName>
    </submittedName>
</protein>
<feature type="transmembrane region" description="Helical" evidence="8">
    <location>
        <begin position="309"/>
        <end position="331"/>
    </location>
</feature>
<evidence type="ECO:0000256" key="5">
    <source>
        <dbReference type="ARBA" id="ARBA00022692"/>
    </source>
</evidence>
<dbReference type="Gene3D" id="1.20.1250.20">
    <property type="entry name" value="MFS general substrate transporter like domains"/>
    <property type="match status" value="1"/>
</dbReference>
<keyword evidence="5 8" id="KW-0812">Transmembrane</keyword>
<feature type="transmembrane region" description="Helical" evidence="8">
    <location>
        <begin position="21"/>
        <end position="49"/>
    </location>
</feature>
<feature type="transmembrane region" description="Helical" evidence="8">
    <location>
        <begin position="175"/>
        <end position="197"/>
    </location>
</feature>
<evidence type="ECO:0000256" key="8">
    <source>
        <dbReference type="SAM" id="Phobius"/>
    </source>
</evidence>
<dbReference type="PANTHER" id="PTHR42718:SF9">
    <property type="entry name" value="MAJOR FACILITATOR SUPERFAMILY MULTIDRUG TRANSPORTER MFSC"/>
    <property type="match status" value="1"/>
</dbReference>
<dbReference type="PRINTS" id="PR01036">
    <property type="entry name" value="TCRTETB"/>
</dbReference>
<proteinExistence type="inferred from homology"/>
<accession>L0WGM2</accession>
<name>L0WGM2_9GAMM</name>
<feature type="transmembrane region" description="Helical" evidence="8">
    <location>
        <begin position="413"/>
        <end position="431"/>
    </location>
</feature>
<evidence type="ECO:0000256" key="1">
    <source>
        <dbReference type="ARBA" id="ARBA00004651"/>
    </source>
</evidence>
<feature type="transmembrane region" description="Helical" evidence="8">
    <location>
        <begin position="89"/>
        <end position="106"/>
    </location>
</feature>
<dbReference type="PANTHER" id="PTHR42718">
    <property type="entry name" value="MAJOR FACILITATOR SUPERFAMILY MULTIDRUG TRANSPORTER MFSC"/>
    <property type="match status" value="1"/>
</dbReference>
<feature type="transmembrane region" description="Helical" evidence="8">
    <location>
        <begin position="343"/>
        <end position="373"/>
    </location>
</feature>
<dbReference type="InterPro" id="IPR011701">
    <property type="entry name" value="MFS"/>
</dbReference>
<dbReference type="PATRIC" id="fig|1177179.3.peg.1176"/>
<dbReference type="GO" id="GO:0005886">
    <property type="term" value="C:plasma membrane"/>
    <property type="evidence" value="ECO:0007669"/>
    <property type="project" value="UniProtKB-SubCell"/>
</dbReference>
<evidence type="ECO:0000256" key="2">
    <source>
        <dbReference type="ARBA" id="ARBA00008537"/>
    </source>
</evidence>
<comment type="similarity">
    <text evidence="2">Belongs to the major facilitator superfamily. EmrB family.</text>
</comment>
<dbReference type="RefSeq" id="WP_008928356.1">
    <property type="nucleotide sequence ID" value="NZ_AMRJ01000006.1"/>
</dbReference>
<dbReference type="NCBIfam" id="TIGR00711">
    <property type="entry name" value="efflux_EmrB"/>
    <property type="match status" value="1"/>
</dbReference>
<reference evidence="10 11" key="1">
    <citation type="journal article" date="2012" name="J. Bacteriol.">
        <title>Genome Sequence of the Alkane-Degrading Bacterium Alcanivorax hongdengensis Type Strain A-11-3.</title>
        <authorList>
            <person name="Lai Q."/>
            <person name="Shao Z."/>
        </authorList>
    </citation>
    <scope>NUCLEOTIDE SEQUENCE [LARGE SCALE GENOMIC DNA]</scope>
    <source>
        <strain evidence="10 11">A-11-3</strain>
    </source>
</reference>
<dbReference type="STRING" id="1177179.A11A3_05861"/>
<feature type="transmembrane region" description="Helical" evidence="8">
    <location>
        <begin position="118"/>
        <end position="138"/>
    </location>
</feature>
<dbReference type="InterPro" id="IPR020846">
    <property type="entry name" value="MFS_dom"/>
</dbReference>
<comment type="subcellular location">
    <subcellularLocation>
        <location evidence="1">Cell membrane</location>
        <topology evidence="1">Multi-pass membrane protein</topology>
    </subcellularLocation>
</comment>
<feature type="transmembrane region" description="Helical" evidence="8">
    <location>
        <begin position="209"/>
        <end position="229"/>
    </location>
</feature>
<keyword evidence="3" id="KW-0813">Transport</keyword>
<dbReference type="Pfam" id="PF07690">
    <property type="entry name" value="MFS_1"/>
    <property type="match status" value="1"/>
</dbReference>
<keyword evidence="6 8" id="KW-1133">Transmembrane helix</keyword>
<feature type="transmembrane region" description="Helical" evidence="8">
    <location>
        <begin position="241"/>
        <end position="257"/>
    </location>
</feature>